<dbReference type="AlphaFoldDB" id="A0A0K9NY47"/>
<name>A0A0K9NY47_ZOSMR</name>
<sequence>MIYMNKMKVAGVLKRVGTLIAAMVRAKSVNLKTKTNALKTRLVIFRLLRSNTKISQEIHTLVSGRHNKMIILNENKTMSTATAPPASNDEDEVNDGEDFCCTGSVIDMVRSCHEENGKDFRLEDEIDVVADVFIKRFYKHIRIQKQLSIKRYHDMLQRSI</sequence>
<accession>A0A0K9NY47</accession>
<dbReference type="OMA" id="HIINMLA"/>
<organism evidence="1 2">
    <name type="scientific">Zostera marina</name>
    <name type="common">Eelgrass</name>
    <dbReference type="NCBI Taxonomy" id="29655"/>
    <lineage>
        <taxon>Eukaryota</taxon>
        <taxon>Viridiplantae</taxon>
        <taxon>Streptophyta</taxon>
        <taxon>Embryophyta</taxon>
        <taxon>Tracheophyta</taxon>
        <taxon>Spermatophyta</taxon>
        <taxon>Magnoliopsida</taxon>
        <taxon>Liliopsida</taxon>
        <taxon>Zosteraceae</taxon>
        <taxon>Zostera</taxon>
    </lineage>
</organism>
<dbReference type="PANTHER" id="PTHR33450">
    <property type="entry name" value="EMB|CAB67623.1-RELATED"/>
    <property type="match status" value="1"/>
</dbReference>
<evidence type="ECO:0008006" key="3">
    <source>
        <dbReference type="Google" id="ProtNLM"/>
    </source>
</evidence>
<evidence type="ECO:0000313" key="2">
    <source>
        <dbReference type="Proteomes" id="UP000036987"/>
    </source>
</evidence>
<dbReference type="PANTHER" id="PTHR33450:SF12">
    <property type="entry name" value="COTTON FIBER PROTEIN"/>
    <property type="match status" value="1"/>
</dbReference>
<keyword evidence="2" id="KW-1185">Reference proteome</keyword>
<dbReference type="OrthoDB" id="684076at2759"/>
<dbReference type="EMBL" id="LFYR01001452">
    <property type="protein sequence ID" value="KMZ61659.1"/>
    <property type="molecule type" value="Genomic_DNA"/>
</dbReference>
<reference evidence="2" key="1">
    <citation type="journal article" date="2016" name="Nature">
        <title>The genome of the seagrass Zostera marina reveals angiosperm adaptation to the sea.</title>
        <authorList>
            <person name="Olsen J.L."/>
            <person name="Rouze P."/>
            <person name="Verhelst B."/>
            <person name="Lin Y.-C."/>
            <person name="Bayer T."/>
            <person name="Collen J."/>
            <person name="Dattolo E."/>
            <person name="De Paoli E."/>
            <person name="Dittami S."/>
            <person name="Maumus F."/>
            <person name="Michel G."/>
            <person name="Kersting A."/>
            <person name="Lauritano C."/>
            <person name="Lohaus R."/>
            <person name="Toepel M."/>
            <person name="Tonon T."/>
            <person name="Vanneste K."/>
            <person name="Amirebrahimi M."/>
            <person name="Brakel J."/>
            <person name="Bostroem C."/>
            <person name="Chovatia M."/>
            <person name="Grimwood J."/>
            <person name="Jenkins J.W."/>
            <person name="Jueterbock A."/>
            <person name="Mraz A."/>
            <person name="Stam W.T."/>
            <person name="Tice H."/>
            <person name="Bornberg-Bauer E."/>
            <person name="Green P.J."/>
            <person name="Pearson G.A."/>
            <person name="Procaccini G."/>
            <person name="Duarte C.M."/>
            <person name="Schmutz J."/>
            <person name="Reusch T.B.H."/>
            <person name="Van de Peer Y."/>
        </authorList>
    </citation>
    <scope>NUCLEOTIDE SEQUENCE [LARGE SCALE GENOMIC DNA]</scope>
    <source>
        <strain evidence="2">cv. Finnish</strain>
    </source>
</reference>
<proteinExistence type="predicted"/>
<dbReference type="Proteomes" id="UP000036987">
    <property type="component" value="Unassembled WGS sequence"/>
</dbReference>
<dbReference type="InterPro" id="IPR008480">
    <property type="entry name" value="DUF761_pln"/>
</dbReference>
<protein>
    <recommendedName>
        <fullName evidence="3">DUF761 domain-containing protein</fullName>
    </recommendedName>
</protein>
<comment type="caution">
    <text evidence="1">The sequence shown here is derived from an EMBL/GenBank/DDBJ whole genome shotgun (WGS) entry which is preliminary data.</text>
</comment>
<gene>
    <name evidence="1" type="ORF">ZOSMA_50G00770</name>
</gene>
<dbReference type="Pfam" id="PF05553">
    <property type="entry name" value="DUF761"/>
    <property type="match status" value="1"/>
</dbReference>
<evidence type="ECO:0000313" key="1">
    <source>
        <dbReference type="EMBL" id="KMZ61659.1"/>
    </source>
</evidence>